<gene>
    <name evidence="1" type="ORF">OFUS_LOCUS24040</name>
</gene>
<dbReference type="AlphaFoldDB" id="A0A8J1TAB5"/>
<proteinExistence type="predicted"/>
<dbReference type="EMBL" id="CAIIXF020000011">
    <property type="protein sequence ID" value="CAH1800110.1"/>
    <property type="molecule type" value="Genomic_DNA"/>
</dbReference>
<evidence type="ECO:0000313" key="1">
    <source>
        <dbReference type="EMBL" id="CAH1800110.1"/>
    </source>
</evidence>
<name>A0A8J1TAB5_OWEFU</name>
<evidence type="ECO:0000313" key="2">
    <source>
        <dbReference type="Proteomes" id="UP000749559"/>
    </source>
</evidence>
<keyword evidence="2" id="KW-1185">Reference proteome</keyword>
<organism evidence="1 2">
    <name type="scientific">Owenia fusiformis</name>
    <name type="common">Polychaete worm</name>
    <dbReference type="NCBI Taxonomy" id="6347"/>
    <lineage>
        <taxon>Eukaryota</taxon>
        <taxon>Metazoa</taxon>
        <taxon>Spiralia</taxon>
        <taxon>Lophotrochozoa</taxon>
        <taxon>Annelida</taxon>
        <taxon>Polychaeta</taxon>
        <taxon>Sedentaria</taxon>
        <taxon>Canalipalpata</taxon>
        <taxon>Sabellida</taxon>
        <taxon>Oweniida</taxon>
        <taxon>Oweniidae</taxon>
        <taxon>Owenia</taxon>
    </lineage>
</organism>
<comment type="caution">
    <text evidence="1">The sequence shown here is derived from an EMBL/GenBank/DDBJ whole genome shotgun (WGS) entry which is preliminary data.</text>
</comment>
<protein>
    <submittedName>
        <fullName evidence="1">Uncharacterized protein</fullName>
    </submittedName>
</protein>
<accession>A0A8J1TAB5</accession>
<dbReference type="Proteomes" id="UP000749559">
    <property type="component" value="Unassembled WGS sequence"/>
</dbReference>
<sequence length="102" mass="11819">MDGFSTSLRFVTKGGSNMSRELVELNKTTPLSDCRIWKMAILDLIFKNKPNPFQEWPTFSRESKTFKNIIVFFEWGWVSSSLHTFLVRDHSPVLENTTPSAF</sequence>
<reference evidence="1" key="1">
    <citation type="submission" date="2022-03" db="EMBL/GenBank/DDBJ databases">
        <authorList>
            <person name="Martin C."/>
        </authorList>
    </citation>
    <scope>NUCLEOTIDE SEQUENCE</scope>
</reference>